<dbReference type="UCSC" id="Y92C3A.3">
    <property type="organism name" value="c. elegans"/>
</dbReference>
<dbReference type="PaxDb" id="6239-Y92C3A.3"/>
<name>Q9BL23_CAEEL</name>
<proteinExistence type="predicted"/>
<organism evidence="1 2">
    <name type="scientific">Caenorhabditis elegans</name>
    <dbReference type="NCBI Taxonomy" id="6239"/>
    <lineage>
        <taxon>Eukaryota</taxon>
        <taxon>Metazoa</taxon>
        <taxon>Ecdysozoa</taxon>
        <taxon>Nematoda</taxon>
        <taxon>Chromadorea</taxon>
        <taxon>Rhabditida</taxon>
        <taxon>Rhabditina</taxon>
        <taxon>Rhabditomorpha</taxon>
        <taxon>Rhabditoidea</taxon>
        <taxon>Rhabditidae</taxon>
        <taxon>Peloderinae</taxon>
        <taxon>Caenorhabditis</taxon>
    </lineage>
</organism>
<dbReference type="HOGENOM" id="CLU_1579910_0_0_1"/>
<dbReference type="InParanoid" id="Q9BL23"/>
<sequence length="169" mass="20017">MGNCLKKRSRRPILDDDSFMINSCLMMKTPKKIVFCRGSIRDIQRLVKELTKLVDDIMKLEFNGKSIQKECTLMSLKVLRLQNEYSRFFYLHNCDPRGFTDKKLQIVNLGYNNFTRIMDAIVKVERELIKDFLPIYNLIKAHRFAIHQLVIEHQEKPFGAGRIRPKRHC</sequence>
<dbReference type="EMBL" id="BX284603">
    <property type="protein sequence ID" value="CCD73907.1"/>
    <property type="molecule type" value="Genomic_DNA"/>
</dbReference>
<gene>
    <name evidence="1 3" type="primary">eak-3</name>
    <name evidence="1" type="ORF">CELE_Y92C3A.3</name>
    <name evidence="3" type="ORF">Y92C3A.3</name>
</gene>
<accession>Q9BL23</accession>
<evidence type="ECO:0000313" key="2">
    <source>
        <dbReference type="Proteomes" id="UP000001940"/>
    </source>
</evidence>
<dbReference type="GeneID" id="190782"/>
<protein>
    <submittedName>
        <fullName evidence="1">Enhancer of AKt-1 null</fullName>
    </submittedName>
</protein>
<dbReference type="STRING" id="6239.Y92C3A.3.1"/>
<dbReference type="CTD" id="190782"/>
<dbReference type="RefSeq" id="NP_497343.1">
    <property type="nucleotide sequence ID" value="NM_064942.2"/>
</dbReference>
<evidence type="ECO:0000313" key="3">
    <source>
        <dbReference type="WormBase" id="Y92C3A.3"/>
    </source>
</evidence>
<dbReference type="WormBase" id="Y92C3A.3">
    <property type="protein sequence ID" value="CE26310"/>
    <property type="gene ID" value="WBGene00022356"/>
    <property type="gene designation" value="eak-3"/>
</dbReference>
<dbReference type="AGR" id="WB:WBGene00022356"/>
<keyword evidence="2" id="KW-1185">Reference proteome</keyword>
<dbReference type="AlphaFoldDB" id="Q9BL23"/>
<evidence type="ECO:0000313" key="1">
    <source>
        <dbReference type="EMBL" id="CCD73907.1"/>
    </source>
</evidence>
<dbReference type="Proteomes" id="UP000001940">
    <property type="component" value="Chromosome III"/>
</dbReference>
<dbReference type="KEGG" id="cel:CELE_Y92C3A.3"/>
<reference evidence="1 2" key="1">
    <citation type="journal article" date="1998" name="Science">
        <title>Genome sequence of the nematode C. elegans: a platform for investigating biology.</title>
        <authorList>
            <consortium name="The C. elegans sequencing consortium"/>
            <person name="Sulson J.E."/>
            <person name="Waterston R."/>
        </authorList>
    </citation>
    <scope>NUCLEOTIDE SEQUENCE [LARGE SCALE GENOMIC DNA]</scope>
    <source>
        <strain evidence="1 2">Bristol N2</strain>
    </source>
</reference>
<dbReference type="Bgee" id="WBGene00022356">
    <property type="expression patterns" value="Expressed in larva and 2 other cell types or tissues"/>
</dbReference>